<name>A0A2P7Q2S8_9FIRM</name>
<evidence type="ECO:0000256" key="1">
    <source>
        <dbReference type="SAM" id="Coils"/>
    </source>
</evidence>
<evidence type="ECO:0000313" key="3">
    <source>
        <dbReference type="Proteomes" id="UP000241434"/>
    </source>
</evidence>
<protein>
    <submittedName>
        <fullName evidence="2">Uncharacterized protein</fullName>
    </submittedName>
</protein>
<dbReference type="OrthoDB" id="5106738at2"/>
<dbReference type="RefSeq" id="WP_106775889.1">
    <property type="nucleotide sequence ID" value="NZ_JYGE01000001.1"/>
</dbReference>
<sequence length="230" mass="27211">MDKDKMFNLIQKDIGKIEQQLNNRNGSQELWNDLQVRYSMILSDLVKHVKVGGKIAAVGQEFDYRPELKKLKTALLTWIMMNEDKLELSKENIDNEAKDLLNEVQQESIESELRSLIMESKLYILKKDFTEKKIGLDKIWDAFERLKTMKSSDKKNSIERIIDEISGGDEELKLQMDEEFRLLTKIGNAYSIRHHEVDQKKFPNNEYIEYFYFRMLALVSFVLNMLNMEE</sequence>
<accession>A0A2P7Q2S8</accession>
<keyword evidence="1" id="KW-0175">Coiled coil</keyword>
<feature type="coiled-coil region" evidence="1">
    <location>
        <begin position="83"/>
        <end position="110"/>
    </location>
</feature>
<dbReference type="Proteomes" id="UP000241434">
    <property type="component" value="Unassembled WGS sequence"/>
</dbReference>
<proteinExistence type="predicted"/>
<evidence type="ECO:0000313" key="2">
    <source>
        <dbReference type="EMBL" id="PSJ32274.1"/>
    </source>
</evidence>
<dbReference type="AlphaFoldDB" id="A0A2P7Q2S8"/>
<keyword evidence="3" id="KW-1185">Reference proteome</keyword>
<gene>
    <name evidence="2" type="ORF">UF10_00470</name>
</gene>
<reference evidence="2" key="1">
    <citation type="thesis" date="2015" institute="Rutgers" country="The State University of New Jersey, 14 College Farm Rd., New Brunswick, NJ, USA">
        <title>Ammonia toxicity in bacteria and its implications for treatment of and resource recovery from highly nitrogenous organic wastes.</title>
        <authorList>
            <person name="Luther A.K."/>
        </authorList>
    </citation>
    <scope>NUCLEOTIDE SEQUENCE</scope>
    <source>
        <strain evidence="2">RT-10B</strain>
    </source>
</reference>
<organism evidence="2 3">
    <name type="scientific">Peptostreptococcus russellii</name>
    <dbReference type="NCBI Taxonomy" id="215200"/>
    <lineage>
        <taxon>Bacteria</taxon>
        <taxon>Bacillati</taxon>
        <taxon>Bacillota</taxon>
        <taxon>Clostridia</taxon>
        <taxon>Peptostreptococcales</taxon>
        <taxon>Peptostreptococcaceae</taxon>
        <taxon>Peptostreptococcus</taxon>
    </lineage>
</organism>
<comment type="caution">
    <text evidence="2">The sequence shown here is derived from an EMBL/GenBank/DDBJ whole genome shotgun (WGS) entry which is preliminary data.</text>
</comment>
<dbReference type="EMBL" id="JYGE01000001">
    <property type="protein sequence ID" value="PSJ32274.1"/>
    <property type="molecule type" value="Genomic_DNA"/>
</dbReference>